<keyword evidence="14" id="KW-1185">Reference proteome</keyword>
<dbReference type="InterPro" id="IPR036409">
    <property type="entry name" value="Aldolase_II/adducin_N_sf"/>
</dbReference>
<dbReference type="GO" id="GO:0005516">
    <property type="term" value="F:calmodulin binding"/>
    <property type="evidence" value="ECO:0007669"/>
    <property type="project" value="UniProtKB-KW"/>
</dbReference>
<dbReference type="Bgee" id="ENSELUG00000022741">
    <property type="expression patterns" value="Expressed in heart and 14 other cell types or tissues"/>
</dbReference>
<keyword evidence="8" id="KW-0472">Membrane</keyword>
<evidence type="ECO:0000256" key="10">
    <source>
        <dbReference type="ARBA" id="ARBA00023212"/>
    </source>
</evidence>
<dbReference type="SUPFAM" id="SSF53639">
    <property type="entry name" value="AraD/HMP-PK domain-like"/>
    <property type="match status" value="1"/>
</dbReference>
<evidence type="ECO:0000256" key="8">
    <source>
        <dbReference type="ARBA" id="ARBA00023136"/>
    </source>
</evidence>
<dbReference type="AlphaFoldDB" id="A0A3P9AM65"/>
<keyword evidence="6" id="KW-0597">Phosphoprotein</keyword>
<dbReference type="InterPro" id="IPR001303">
    <property type="entry name" value="Aldolase_II/adducin_N"/>
</dbReference>
<reference evidence="13" key="3">
    <citation type="submission" date="2025-08" db="UniProtKB">
        <authorList>
            <consortium name="Ensembl"/>
        </authorList>
    </citation>
    <scope>IDENTIFICATION</scope>
</reference>
<evidence type="ECO:0000256" key="7">
    <source>
        <dbReference type="ARBA" id="ARBA00022860"/>
    </source>
</evidence>
<comment type="similarity">
    <text evidence="3">Belongs to the aldolase class II family. Adducin subfamily.</text>
</comment>
<protein>
    <recommendedName>
        <fullName evidence="12">Class II aldolase/adducin N-terminal domain-containing protein</fullName>
    </recommendedName>
</protein>
<keyword evidence="5" id="KW-0963">Cytoplasm</keyword>
<keyword evidence="9" id="KW-0009">Actin-binding</keyword>
<dbReference type="PANTHER" id="PTHR10672">
    <property type="entry name" value="ADDUCIN"/>
    <property type="match status" value="1"/>
</dbReference>
<evidence type="ECO:0000256" key="1">
    <source>
        <dbReference type="ARBA" id="ARBA00004245"/>
    </source>
</evidence>
<dbReference type="GO" id="GO:0005886">
    <property type="term" value="C:plasma membrane"/>
    <property type="evidence" value="ECO:0007669"/>
    <property type="project" value="UniProtKB-SubCell"/>
</dbReference>
<proteinExistence type="inferred from homology"/>
<dbReference type="GO" id="GO:0014069">
    <property type="term" value="C:postsynaptic density"/>
    <property type="evidence" value="ECO:0007669"/>
    <property type="project" value="TreeGrafter"/>
</dbReference>
<keyword evidence="4" id="KW-1003">Cell membrane</keyword>
<evidence type="ECO:0000256" key="2">
    <source>
        <dbReference type="ARBA" id="ARBA00004413"/>
    </source>
</evidence>
<feature type="compositionally biased region" description="Basic residues" evidence="11">
    <location>
        <begin position="594"/>
        <end position="618"/>
    </location>
</feature>
<reference evidence="13" key="2">
    <citation type="submission" date="2020-02" db="EMBL/GenBank/DDBJ databases">
        <title>Esox lucius (northern pike) genome, fEsoLuc1, primary haplotype.</title>
        <authorList>
            <person name="Myers G."/>
            <person name="Karagic N."/>
            <person name="Meyer A."/>
            <person name="Pippel M."/>
            <person name="Reichard M."/>
            <person name="Winkler S."/>
            <person name="Tracey A."/>
            <person name="Sims Y."/>
            <person name="Howe K."/>
            <person name="Rhie A."/>
            <person name="Formenti G."/>
            <person name="Durbin R."/>
            <person name="Fedrigo O."/>
            <person name="Jarvis E.D."/>
        </authorList>
    </citation>
    <scope>NUCLEOTIDE SEQUENCE [LARGE SCALE GENOMIC DNA]</scope>
</reference>
<evidence type="ECO:0000256" key="9">
    <source>
        <dbReference type="ARBA" id="ARBA00023203"/>
    </source>
</evidence>
<dbReference type="GO" id="GO:0051015">
    <property type="term" value="F:actin filament binding"/>
    <property type="evidence" value="ECO:0007669"/>
    <property type="project" value="TreeGrafter"/>
</dbReference>
<name>A0A3P9AM65_ESOLU</name>
<dbReference type="Pfam" id="PF00596">
    <property type="entry name" value="Aldolase_II"/>
    <property type="match status" value="1"/>
</dbReference>
<feature type="domain" description="Class II aldolase/adducin N-terminal" evidence="12">
    <location>
        <begin position="142"/>
        <end position="324"/>
    </location>
</feature>
<dbReference type="Ensembl" id="ENSELUT00000035189.3">
    <property type="protein sequence ID" value="ENSELUP00000041754.3"/>
    <property type="gene ID" value="ENSELUG00000022741.3"/>
</dbReference>
<accession>A0A3P9AM65</accession>
<reference evidence="14" key="1">
    <citation type="journal article" date="2014" name="PLoS ONE">
        <title>The genome and linkage map of the northern pike (Esox lucius): conserved synteny revealed between the salmonid sister group and the Neoteleostei.</title>
        <authorList>
            <person name="Rondeau E.B."/>
            <person name="Minkley D.R."/>
            <person name="Leong J.S."/>
            <person name="Messmer A.M."/>
            <person name="Jantzen J.R."/>
            <person name="von Schalburg K.R."/>
            <person name="Lemon C."/>
            <person name="Bird N.H."/>
            <person name="Koop B.F."/>
        </authorList>
    </citation>
    <scope>NUCLEOTIDE SEQUENCE</scope>
</reference>
<feature type="compositionally biased region" description="Low complexity" evidence="11">
    <location>
        <begin position="582"/>
        <end position="593"/>
    </location>
</feature>
<comment type="subcellular location">
    <subcellularLocation>
        <location evidence="2">Cell membrane</location>
        <topology evidence="2">Peripheral membrane protein</topology>
        <orientation evidence="2">Cytoplasmic side</orientation>
    </subcellularLocation>
    <subcellularLocation>
        <location evidence="1">Cytoplasm</location>
        <location evidence="1">Cytoskeleton</location>
    </subcellularLocation>
</comment>
<feature type="compositionally biased region" description="Basic and acidic residues" evidence="11">
    <location>
        <begin position="501"/>
        <end position="511"/>
    </location>
</feature>
<keyword evidence="10" id="KW-0206">Cytoskeleton</keyword>
<feature type="compositionally biased region" description="Polar residues" evidence="11">
    <location>
        <begin position="558"/>
        <end position="567"/>
    </location>
</feature>
<feature type="region of interest" description="Disordered" evidence="11">
    <location>
        <begin position="501"/>
        <end position="618"/>
    </location>
</feature>
<reference evidence="13" key="4">
    <citation type="submission" date="2025-09" db="UniProtKB">
        <authorList>
            <consortium name="Ensembl"/>
        </authorList>
    </citation>
    <scope>IDENTIFICATION</scope>
</reference>
<evidence type="ECO:0000313" key="13">
    <source>
        <dbReference type="Ensembl" id="ENSELUP00000041754.3"/>
    </source>
</evidence>
<feature type="region of interest" description="Disordered" evidence="11">
    <location>
        <begin position="462"/>
        <end position="482"/>
    </location>
</feature>
<dbReference type="GeneTree" id="ENSGT00940000155257"/>
<dbReference type="PANTHER" id="PTHR10672:SF5">
    <property type="entry name" value="GAMMA-ADDUCIN"/>
    <property type="match status" value="1"/>
</dbReference>
<dbReference type="GO" id="GO:0051016">
    <property type="term" value="P:barbed-end actin filament capping"/>
    <property type="evidence" value="ECO:0007669"/>
    <property type="project" value="TreeGrafter"/>
</dbReference>
<dbReference type="FunFam" id="3.40.225.10:FF:000004">
    <property type="entry name" value="gamma-adducin isoform X1"/>
    <property type="match status" value="1"/>
</dbReference>
<sequence length="618" mass="68841">MSTDGSHGVVTTPPPHSGGPGGPKERYFDRIDPNDPEYLRERNMSPDLRQDFNMMEQKKRVTQILQSPAFKDELEGLIEEQKKKGNNPTGLLALRQIADFFMSSSVAGFNTSPLSLGMVTPINDLYGVESTSLVKGEKQTRCKLASLYRLVDLFSWAHFASSYITVRVSKEQDHILIIPRGLSFSEASASNLVKVNIIGDVIDQGSTNLRVDPSGFSPHAAIYSVRPDARCCIHVHTPATAAVSSMKCGILPISQEALILGDIAYYNYQGSLDNQAERHELQKALGPSAKVLVLRNHGVVALGETIEEAFHYIYNAQYACEIQVSAFSCAGSVDNLIVLDAEKYKSRTHGVAESGSVNMGSQHKWKVGELEFESLMRMLDNLGYRTGYAYRHPIVREKPRHKSDVEIPATVTAFMFEEDEGAPRLPFNLTQQRQAREKTRWLNSPNSYMKVNVGAVDERTRTTPYVPSEDDHMDPLPPNPFSQLSEREIEEYKRNVERRQLGLSDGEHDLTSDDASTLSQSLSQTHSPQITPAKEDNHTMQNGKDGGDHEVNEELSKRVSQLTTSVESVEITVRAGEKIEDSALSPESSPSKSPNKKKKKFRTPSFLKKNKKKEKTEA</sequence>
<feature type="compositionally biased region" description="Basic and acidic residues" evidence="11">
    <location>
        <begin position="545"/>
        <end position="557"/>
    </location>
</feature>
<evidence type="ECO:0000256" key="3">
    <source>
        <dbReference type="ARBA" id="ARBA00006274"/>
    </source>
</evidence>
<dbReference type="GO" id="GO:0005856">
    <property type="term" value="C:cytoskeleton"/>
    <property type="evidence" value="ECO:0007669"/>
    <property type="project" value="UniProtKB-SubCell"/>
</dbReference>
<dbReference type="InterPro" id="IPR051017">
    <property type="entry name" value="Aldolase-II_Adducin_sf"/>
</dbReference>
<evidence type="ECO:0000256" key="5">
    <source>
        <dbReference type="ARBA" id="ARBA00022490"/>
    </source>
</evidence>
<evidence type="ECO:0000256" key="11">
    <source>
        <dbReference type="SAM" id="MobiDB-lite"/>
    </source>
</evidence>
<evidence type="ECO:0000259" key="12">
    <source>
        <dbReference type="SMART" id="SM01007"/>
    </source>
</evidence>
<feature type="compositionally biased region" description="Basic and acidic residues" evidence="11">
    <location>
        <begin position="23"/>
        <end position="37"/>
    </location>
</feature>
<evidence type="ECO:0000256" key="6">
    <source>
        <dbReference type="ARBA" id="ARBA00022553"/>
    </source>
</evidence>
<dbReference type="SMART" id="SM01007">
    <property type="entry name" value="Aldolase_II"/>
    <property type="match status" value="1"/>
</dbReference>
<dbReference type="Proteomes" id="UP000265140">
    <property type="component" value="Chromosome 9"/>
</dbReference>
<organism evidence="13 14">
    <name type="scientific">Esox lucius</name>
    <name type="common">Northern pike</name>
    <dbReference type="NCBI Taxonomy" id="8010"/>
    <lineage>
        <taxon>Eukaryota</taxon>
        <taxon>Metazoa</taxon>
        <taxon>Chordata</taxon>
        <taxon>Craniata</taxon>
        <taxon>Vertebrata</taxon>
        <taxon>Euteleostomi</taxon>
        <taxon>Actinopterygii</taxon>
        <taxon>Neopterygii</taxon>
        <taxon>Teleostei</taxon>
        <taxon>Protacanthopterygii</taxon>
        <taxon>Esociformes</taxon>
        <taxon>Esocidae</taxon>
        <taxon>Esox</taxon>
    </lineage>
</organism>
<evidence type="ECO:0000256" key="4">
    <source>
        <dbReference type="ARBA" id="ARBA00022475"/>
    </source>
</evidence>
<feature type="region of interest" description="Disordered" evidence="11">
    <location>
        <begin position="1"/>
        <end position="37"/>
    </location>
</feature>
<evidence type="ECO:0000313" key="14">
    <source>
        <dbReference type="Proteomes" id="UP000265140"/>
    </source>
</evidence>
<keyword evidence="7" id="KW-0112">Calmodulin-binding</keyword>
<dbReference type="Gene3D" id="3.40.225.10">
    <property type="entry name" value="Class II aldolase/adducin N-terminal domain"/>
    <property type="match status" value="1"/>
</dbReference>
<feature type="compositionally biased region" description="Low complexity" evidence="11">
    <location>
        <begin position="513"/>
        <end position="529"/>
    </location>
</feature>